<keyword evidence="1" id="KW-0732">Signal</keyword>
<dbReference type="RefSeq" id="WP_220756068.1">
    <property type="nucleotide sequence ID" value="NZ_BPEU01000002.1"/>
</dbReference>
<dbReference type="Proteomes" id="UP000773469">
    <property type="component" value="Unassembled WGS sequence"/>
</dbReference>
<name>A0ABQ4NUC9_SHECO</name>
<gene>
    <name evidence="3" type="ORF">TUM3794_02530</name>
</gene>
<feature type="domain" description="DUF2059" evidence="2">
    <location>
        <begin position="87"/>
        <end position="146"/>
    </location>
</feature>
<evidence type="ECO:0000313" key="4">
    <source>
        <dbReference type="Proteomes" id="UP000773469"/>
    </source>
</evidence>
<dbReference type="Pfam" id="PF09832">
    <property type="entry name" value="DUF2059"/>
    <property type="match status" value="1"/>
</dbReference>
<reference evidence="3 4" key="1">
    <citation type="submission" date="2021-05" db="EMBL/GenBank/DDBJ databases">
        <title>Molecular characterization for Shewanella algae harboring chromosomal blaOXA-55-like strains isolated from clinical and environment sample.</title>
        <authorList>
            <person name="Ohama Y."/>
            <person name="Aoki K."/>
            <person name="Harada S."/>
            <person name="Moriya K."/>
            <person name="Ishii Y."/>
            <person name="Tateda K."/>
        </authorList>
    </citation>
    <scope>NUCLEOTIDE SEQUENCE [LARGE SCALE GENOMIC DNA]</scope>
    <source>
        <strain evidence="3 4">MBTL60-118</strain>
    </source>
</reference>
<dbReference type="InterPro" id="IPR018637">
    <property type="entry name" value="DUF2059"/>
</dbReference>
<comment type="caution">
    <text evidence="3">The sequence shown here is derived from an EMBL/GenBank/DDBJ whole genome shotgun (WGS) entry which is preliminary data.</text>
</comment>
<sequence length="168" mass="19331">MKSIYSLTLLLLFLPTANADNSSHQLAAEQVLQATYAEQVVPQALQQLKASYSHMVKDLPLHPSQAPLETRYRQRAFLLAQQQLSWQQLKPQLIQLYTDTYTESELKEIALFYRTETGKKYLKNMPSTLRQTSVIVHKYMQTIQQEFTTIVNELAEQADLKTPPSHAH</sequence>
<feature type="chain" id="PRO_5045984131" description="DUF2059 domain-containing protein" evidence="1">
    <location>
        <begin position="20"/>
        <end position="168"/>
    </location>
</feature>
<proteinExistence type="predicted"/>
<evidence type="ECO:0000313" key="3">
    <source>
        <dbReference type="EMBL" id="GIU35202.1"/>
    </source>
</evidence>
<dbReference type="EMBL" id="BPEU01000002">
    <property type="protein sequence ID" value="GIU35202.1"/>
    <property type="molecule type" value="Genomic_DNA"/>
</dbReference>
<keyword evidence="4" id="KW-1185">Reference proteome</keyword>
<protein>
    <recommendedName>
        <fullName evidence="2">DUF2059 domain-containing protein</fullName>
    </recommendedName>
</protein>
<evidence type="ECO:0000259" key="2">
    <source>
        <dbReference type="Pfam" id="PF09832"/>
    </source>
</evidence>
<feature type="signal peptide" evidence="1">
    <location>
        <begin position="1"/>
        <end position="19"/>
    </location>
</feature>
<accession>A0ABQ4NUC9</accession>
<evidence type="ECO:0000256" key="1">
    <source>
        <dbReference type="SAM" id="SignalP"/>
    </source>
</evidence>
<organism evidence="3 4">
    <name type="scientific">Shewanella colwelliana</name>
    <name type="common">Alteromonas colwelliana</name>
    <dbReference type="NCBI Taxonomy" id="23"/>
    <lineage>
        <taxon>Bacteria</taxon>
        <taxon>Pseudomonadati</taxon>
        <taxon>Pseudomonadota</taxon>
        <taxon>Gammaproteobacteria</taxon>
        <taxon>Alteromonadales</taxon>
        <taxon>Shewanellaceae</taxon>
        <taxon>Shewanella</taxon>
    </lineage>
</organism>